<keyword evidence="6" id="KW-0961">Cell wall biogenesis/degradation</keyword>
<keyword evidence="6" id="KW-0052">Apoplast</keyword>
<dbReference type="GO" id="GO:0016762">
    <property type="term" value="F:xyloglucan:xyloglucosyl transferase activity"/>
    <property type="evidence" value="ECO:0007669"/>
    <property type="project" value="UniProtKB-EC"/>
</dbReference>
<keyword evidence="2 6" id="KW-0378">Hydrolase</keyword>
<dbReference type="Proteomes" id="UP001279734">
    <property type="component" value="Unassembled WGS sequence"/>
</dbReference>
<evidence type="ECO:0000313" key="9">
    <source>
        <dbReference type="Proteomes" id="UP001279734"/>
    </source>
</evidence>
<evidence type="ECO:0000256" key="3">
    <source>
        <dbReference type="ARBA" id="ARBA00023157"/>
    </source>
</evidence>
<keyword evidence="6" id="KW-0134">Cell wall</keyword>
<dbReference type="InterPro" id="IPR000757">
    <property type="entry name" value="Beta-glucanase-like"/>
</dbReference>
<evidence type="ECO:0000256" key="1">
    <source>
        <dbReference type="ARBA" id="ARBA00022679"/>
    </source>
</evidence>
<gene>
    <name evidence="8" type="ORF">Nepgr_022247</name>
</gene>
<organism evidence="8 9">
    <name type="scientific">Nepenthes gracilis</name>
    <name type="common">Slender pitcher plant</name>
    <dbReference type="NCBI Taxonomy" id="150966"/>
    <lineage>
        <taxon>Eukaryota</taxon>
        <taxon>Viridiplantae</taxon>
        <taxon>Streptophyta</taxon>
        <taxon>Embryophyta</taxon>
        <taxon>Tracheophyta</taxon>
        <taxon>Spermatophyta</taxon>
        <taxon>Magnoliopsida</taxon>
        <taxon>eudicotyledons</taxon>
        <taxon>Gunneridae</taxon>
        <taxon>Pentapetalae</taxon>
        <taxon>Caryophyllales</taxon>
        <taxon>Nepenthaceae</taxon>
        <taxon>Nepenthes</taxon>
    </lineage>
</organism>
<protein>
    <recommendedName>
        <fullName evidence="6">Xyloglucan endotransglucosylase/hydrolase</fullName>
        <ecNumber evidence="6">2.4.1.207</ecNumber>
    </recommendedName>
</protein>
<comment type="PTM">
    <text evidence="6">Contains at least one intrachain disulfide bond essential for its enzymatic activity.</text>
</comment>
<dbReference type="PIRSF" id="PIRSF005604">
    <property type="entry name" value="XET"/>
    <property type="match status" value="1"/>
</dbReference>
<dbReference type="SUPFAM" id="SSF49899">
    <property type="entry name" value="Concanavalin A-like lectins/glucanases"/>
    <property type="match status" value="1"/>
</dbReference>
<evidence type="ECO:0000256" key="5">
    <source>
        <dbReference type="PIRSR" id="PIRSR005604-1"/>
    </source>
</evidence>
<keyword evidence="3" id="KW-1015">Disulfide bond</keyword>
<comment type="function">
    <text evidence="6">Catalyzes xyloglucan endohydrolysis (XEH) and/or endotransglycosylation (XET). Cleaves and religates xyloglucan polymers, an essential constituent of the primary cell wall, and thereby participates in cell wall construction of growing tissues.</text>
</comment>
<comment type="similarity">
    <text evidence="6">Belongs to the glycosyl hydrolase 16 family.</text>
</comment>
<feature type="active site" description="Proton donor" evidence="5">
    <location>
        <position position="107"/>
    </location>
</feature>
<dbReference type="PANTHER" id="PTHR31062">
    <property type="entry name" value="XYLOGLUCAN ENDOTRANSGLUCOSYLASE/HYDROLASE PROTEIN 8-RELATED"/>
    <property type="match status" value="1"/>
</dbReference>
<dbReference type="GO" id="GO:0010411">
    <property type="term" value="P:xyloglucan metabolic process"/>
    <property type="evidence" value="ECO:0007669"/>
    <property type="project" value="InterPro"/>
</dbReference>
<keyword evidence="9" id="KW-1185">Reference proteome</keyword>
<reference evidence="8" key="1">
    <citation type="submission" date="2023-05" db="EMBL/GenBank/DDBJ databases">
        <title>Nepenthes gracilis genome sequencing.</title>
        <authorList>
            <person name="Fukushima K."/>
        </authorList>
    </citation>
    <scope>NUCLEOTIDE SEQUENCE</scope>
    <source>
        <strain evidence="8">SING2019-196</strain>
    </source>
</reference>
<dbReference type="Gene3D" id="2.60.120.200">
    <property type="match status" value="1"/>
</dbReference>
<feature type="domain" description="GH16" evidence="7">
    <location>
        <begin position="14"/>
        <end position="216"/>
    </location>
</feature>
<keyword evidence="6" id="KW-0964">Secreted</keyword>
<proteinExistence type="inferred from homology"/>
<dbReference type="InterPro" id="IPR013320">
    <property type="entry name" value="ConA-like_dom_sf"/>
</dbReference>
<feature type="active site" description="Nucleophile" evidence="5">
    <location>
        <position position="103"/>
    </location>
</feature>
<comment type="subcellular location">
    <subcellularLocation>
        <location evidence="6">Secreted</location>
        <location evidence="6">Cell wall</location>
    </subcellularLocation>
    <subcellularLocation>
        <location evidence="6">Secreted</location>
        <location evidence="6">Extracellular space</location>
        <location evidence="6">Apoplast</location>
    </subcellularLocation>
</comment>
<dbReference type="PROSITE" id="PS51762">
    <property type="entry name" value="GH16_2"/>
    <property type="match status" value="1"/>
</dbReference>
<dbReference type="GO" id="GO:0048046">
    <property type="term" value="C:apoplast"/>
    <property type="evidence" value="ECO:0007669"/>
    <property type="project" value="UniProtKB-SubCell"/>
</dbReference>
<evidence type="ECO:0000256" key="2">
    <source>
        <dbReference type="ARBA" id="ARBA00022801"/>
    </source>
</evidence>
<dbReference type="InterPro" id="IPR044791">
    <property type="entry name" value="Beta-glucanase/XTH"/>
</dbReference>
<dbReference type="GO" id="GO:0071555">
    <property type="term" value="P:cell wall organization"/>
    <property type="evidence" value="ECO:0007669"/>
    <property type="project" value="UniProtKB-KW"/>
</dbReference>
<evidence type="ECO:0000256" key="6">
    <source>
        <dbReference type="RuleBase" id="RU361120"/>
    </source>
</evidence>
<feature type="signal peptide" evidence="6">
    <location>
        <begin position="1"/>
        <end position="20"/>
    </location>
</feature>
<feature type="chain" id="PRO_5041775393" description="Xyloglucan endotransglucosylase/hydrolase" evidence="6">
    <location>
        <begin position="21"/>
        <end position="306"/>
    </location>
</feature>
<dbReference type="EMBL" id="BSYO01000022">
    <property type="protein sequence ID" value="GMH20406.1"/>
    <property type="molecule type" value="Genomic_DNA"/>
</dbReference>
<evidence type="ECO:0000256" key="4">
    <source>
        <dbReference type="ARBA" id="ARBA00023295"/>
    </source>
</evidence>
<dbReference type="InterPro" id="IPR016455">
    <property type="entry name" value="XTH"/>
</dbReference>
<keyword evidence="1 6" id="KW-0808">Transferase</keyword>
<evidence type="ECO:0000259" key="7">
    <source>
        <dbReference type="PROSITE" id="PS51762"/>
    </source>
</evidence>
<dbReference type="GO" id="GO:0004553">
    <property type="term" value="F:hydrolase activity, hydrolyzing O-glycosyl compounds"/>
    <property type="evidence" value="ECO:0007669"/>
    <property type="project" value="InterPro"/>
</dbReference>
<dbReference type="InterPro" id="IPR010713">
    <property type="entry name" value="XET_C"/>
</dbReference>
<keyword evidence="6" id="KW-0732">Signal</keyword>
<dbReference type="AlphaFoldDB" id="A0AAD3T282"/>
<comment type="caution">
    <text evidence="8">The sequence shown here is derived from an EMBL/GenBank/DDBJ whole genome shotgun (WGS) entry which is preliminary data.</text>
</comment>
<dbReference type="Pfam" id="PF00722">
    <property type="entry name" value="Glyco_hydro_16"/>
    <property type="match status" value="1"/>
</dbReference>
<evidence type="ECO:0000313" key="8">
    <source>
        <dbReference type="EMBL" id="GMH20406.1"/>
    </source>
</evidence>
<sequence>MDSLDVKLVVLLLLIMMVQSYSQSDSIFYDNYRIMWGDSHALVLSQGTEVQLSLDSSSGSGFGSKLFYGSGYINMSIKLSDKLYTGGLVTALFMSSSTNNRDELDLEFLGHIIGKLYMPQTNIFVNGVGGREQRINLWFNPSADFHSYSILWNQHQVVFYVDSIPIRVFKNQQEHGIPYVTQPMQILTSLWNGDTWATDGGRAKMNYNYSPFDVHFKGFGINGCPPQINGFHGCPTQINGSYGCSVKIDGAHGCYSSEYWWNGHQYWRLNFAQQRAYETVKSKYMSYDYCKDENRYPSPPPECTTK</sequence>
<dbReference type="GO" id="GO:0042546">
    <property type="term" value="P:cell wall biogenesis"/>
    <property type="evidence" value="ECO:0007669"/>
    <property type="project" value="InterPro"/>
</dbReference>
<keyword evidence="4 6" id="KW-0326">Glycosidase</keyword>
<dbReference type="Pfam" id="PF06955">
    <property type="entry name" value="XET_C"/>
    <property type="match status" value="1"/>
</dbReference>
<accession>A0AAD3T282</accession>
<dbReference type="EC" id="2.4.1.207" evidence="6"/>
<name>A0AAD3T282_NEPGR</name>